<evidence type="ECO:0000256" key="4">
    <source>
        <dbReference type="RuleBase" id="RU366034"/>
    </source>
</evidence>
<keyword evidence="3 4" id="KW-0460">Magnesium</keyword>
<name>A0A0U5CKW2_ASPCI</name>
<dbReference type="OMA" id="WIHEHEA"/>
<gene>
    <name evidence="5" type="ORF">ASPCAL15119</name>
</gene>
<dbReference type="PANTHER" id="PTHR35201:SF4">
    <property type="entry name" value="BETA-PINACENE SYNTHASE-RELATED"/>
    <property type="match status" value="1"/>
</dbReference>
<organism evidence="5 6">
    <name type="scientific">Aspergillus calidoustus</name>
    <dbReference type="NCBI Taxonomy" id="454130"/>
    <lineage>
        <taxon>Eukaryota</taxon>
        <taxon>Fungi</taxon>
        <taxon>Dikarya</taxon>
        <taxon>Ascomycota</taxon>
        <taxon>Pezizomycotina</taxon>
        <taxon>Eurotiomycetes</taxon>
        <taxon>Eurotiomycetidae</taxon>
        <taxon>Eurotiales</taxon>
        <taxon>Aspergillaceae</taxon>
        <taxon>Aspergillus</taxon>
        <taxon>Aspergillus subgen. Nidulantes</taxon>
    </lineage>
</organism>
<evidence type="ECO:0000313" key="6">
    <source>
        <dbReference type="Proteomes" id="UP000054771"/>
    </source>
</evidence>
<dbReference type="Proteomes" id="UP000054771">
    <property type="component" value="Unassembled WGS sequence"/>
</dbReference>
<dbReference type="GO" id="GO:0046872">
    <property type="term" value="F:metal ion binding"/>
    <property type="evidence" value="ECO:0007669"/>
    <property type="project" value="UniProtKB-KW"/>
</dbReference>
<dbReference type="InterPro" id="IPR034686">
    <property type="entry name" value="Terpene_cyclase-like_2"/>
</dbReference>
<dbReference type="Pfam" id="PF19086">
    <property type="entry name" value="Terpene_syn_C_2"/>
    <property type="match status" value="1"/>
</dbReference>
<dbReference type="STRING" id="454130.A0A0U5CKW2"/>
<evidence type="ECO:0000256" key="1">
    <source>
        <dbReference type="ARBA" id="ARBA00001946"/>
    </source>
</evidence>
<dbReference type="OrthoDB" id="2861623at2759"/>
<keyword evidence="4" id="KW-0479">Metal-binding</keyword>
<comment type="cofactor">
    <cofactor evidence="1 4">
        <name>Mg(2+)</name>
        <dbReference type="ChEBI" id="CHEBI:18420"/>
    </cofactor>
</comment>
<dbReference type="AlphaFoldDB" id="A0A0U5CKW2"/>
<dbReference type="SUPFAM" id="SSF48576">
    <property type="entry name" value="Terpenoid synthases"/>
    <property type="match status" value="1"/>
</dbReference>
<accession>A0A0U5CKW2</accession>
<dbReference type="GO" id="GO:0010333">
    <property type="term" value="F:terpene synthase activity"/>
    <property type="evidence" value="ECO:0007669"/>
    <property type="project" value="InterPro"/>
</dbReference>
<evidence type="ECO:0000256" key="2">
    <source>
        <dbReference type="ARBA" id="ARBA00006333"/>
    </source>
</evidence>
<reference evidence="6" key="1">
    <citation type="journal article" date="2016" name="Genome Announc.">
        <title>Draft genome sequences of fungus Aspergillus calidoustus.</title>
        <authorList>
            <person name="Horn F."/>
            <person name="Linde J."/>
            <person name="Mattern D.J."/>
            <person name="Walther G."/>
            <person name="Guthke R."/>
            <person name="Scherlach K."/>
            <person name="Martin K."/>
            <person name="Brakhage A.A."/>
            <person name="Petzke L."/>
            <person name="Valiante V."/>
        </authorList>
    </citation>
    <scope>NUCLEOTIDE SEQUENCE [LARGE SCALE GENOMIC DNA]</scope>
    <source>
        <strain evidence="6">SF006504</strain>
    </source>
</reference>
<dbReference type="PANTHER" id="PTHR35201">
    <property type="entry name" value="TERPENE SYNTHASE"/>
    <property type="match status" value="1"/>
</dbReference>
<evidence type="ECO:0000313" key="5">
    <source>
        <dbReference type="EMBL" id="CEL12026.1"/>
    </source>
</evidence>
<dbReference type="Gene3D" id="1.10.600.10">
    <property type="entry name" value="Farnesyl Diphosphate Synthase"/>
    <property type="match status" value="1"/>
</dbReference>
<keyword evidence="6" id="KW-1185">Reference proteome</keyword>
<comment type="similarity">
    <text evidence="2 4">Belongs to the terpene synthase family.</text>
</comment>
<sequence length="255" mass="29099">MAFLKWCLEVPRSDLEAPPDGQHNSGCMQDILSVMQSSLSHVSMRRFADALYQYVEAVGEVQKSRMTSLPTWDEYLDNRLHNIAMFPCVLAIEYAYDLKVPAWVIESEAMQSIFRETVISVVMYVGCPRLCRALAYICSANDIFSFKKEALVGQIDNALFLKVAHGDHRNFQRGLEETIQELVESRDRFIASESQILNSEEYLKLPPQTQEDVKTFILSCKFMIVGNVKWSKSTTRYLLEHGPDGVTIVNLNTKE</sequence>
<proteinExistence type="inferred from homology"/>
<evidence type="ECO:0000256" key="3">
    <source>
        <dbReference type="ARBA" id="ARBA00022842"/>
    </source>
</evidence>
<dbReference type="EC" id="4.2.3.-" evidence="4"/>
<protein>
    <recommendedName>
        <fullName evidence="4">Terpene synthase</fullName>
        <ecNumber evidence="4">4.2.3.-</ecNumber>
    </recommendedName>
</protein>
<dbReference type="EMBL" id="CDMC01000046">
    <property type="protein sequence ID" value="CEL12026.1"/>
    <property type="molecule type" value="Genomic_DNA"/>
</dbReference>
<dbReference type="GO" id="GO:0008299">
    <property type="term" value="P:isoprenoid biosynthetic process"/>
    <property type="evidence" value="ECO:0007669"/>
    <property type="project" value="UniProtKB-ARBA"/>
</dbReference>
<dbReference type="InterPro" id="IPR008949">
    <property type="entry name" value="Isoprenoid_synthase_dom_sf"/>
</dbReference>
<keyword evidence="4" id="KW-0456">Lyase</keyword>